<dbReference type="Proteomes" id="UP000294678">
    <property type="component" value="Unassembled WGS sequence"/>
</dbReference>
<dbReference type="InterPro" id="IPR016055">
    <property type="entry name" value="A-D-PHexomutase_a/b/a-I/II/III"/>
</dbReference>
<evidence type="ECO:0000259" key="8">
    <source>
        <dbReference type="Pfam" id="PF02878"/>
    </source>
</evidence>
<dbReference type="InterPro" id="IPR036900">
    <property type="entry name" value="A-D-PHexomutase_C_sf"/>
</dbReference>
<dbReference type="InterPro" id="IPR005841">
    <property type="entry name" value="Alpha-D-phosphohexomutase_SF"/>
</dbReference>
<evidence type="ECO:0000259" key="9">
    <source>
        <dbReference type="Pfam" id="PF02879"/>
    </source>
</evidence>
<evidence type="ECO:0000313" key="12">
    <source>
        <dbReference type="Proteomes" id="UP000294678"/>
    </source>
</evidence>
<evidence type="ECO:0000256" key="2">
    <source>
        <dbReference type="ARBA" id="ARBA00010231"/>
    </source>
</evidence>
<dbReference type="Pfam" id="PF02880">
    <property type="entry name" value="PGM_PMM_III"/>
    <property type="match status" value="1"/>
</dbReference>
<dbReference type="GO" id="GO:0006166">
    <property type="term" value="P:purine ribonucleoside salvage"/>
    <property type="evidence" value="ECO:0007669"/>
    <property type="project" value="TreeGrafter"/>
</dbReference>
<dbReference type="PANTHER" id="PTHR45745">
    <property type="entry name" value="PHOSPHOMANNOMUTASE 45A"/>
    <property type="match status" value="1"/>
</dbReference>
<dbReference type="EMBL" id="SOBG01000004">
    <property type="protein sequence ID" value="TDT70577.1"/>
    <property type="molecule type" value="Genomic_DNA"/>
</dbReference>
<keyword evidence="4 7" id="KW-0479">Metal-binding</keyword>
<dbReference type="CDD" id="cd05799">
    <property type="entry name" value="PGM2"/>
    <property type="match status" value="1"/>
</dbReference>
<reference evidence="11 12" key="1">
    <citation type="submission" date="2019-03" db="EMBL/GenBank/DDBJ databases">
        <title>Genomic Encyclopedia of Type Strains, Phase IV (KMG-IV): sequencing the most valuable type-strain genomes for metagenomic binning, comparative biology and taxonomic classification.</title>
        <authorList>
            <person name="Goeker M."/>
        </authorList>
    </citation>
    <scope>NUCLEOTIDE SEQUENCE [LARGE SCALE GENOMIC DNA]</scope>
    <source>
        <strain evidence="11 12">DSM 100055</strain>
    </source>
</reference>
<proteinExistence type="inferred from homology"/>
<dbReference type="RefSeq" id="WP_134113012.1">
    <property type="nucleotide sequence ID" value="NZ_SOBG01000004.1"/>
</dbReference>
<dbReference type="Gene3D" id="3.40.120.10">
    <property type="entry name" value="Alpha-D-Glucose-1,6-Bisphosphate, subunit A, domain 3"/>
    <property type="match status" value="3"/>
</dbReference>
<evidence type="ECO:0000256" key="1">
    <source>
        <dbReference type="ARBA" id="ARBA00001946"/>
    </source>
</evidence>
<evidence type="ECO:0000313" key="11">
    <source>
        <dbReference type="EMBL" id="TDT70577.1"/>
    </source>
</evidence>
<dbReference type="PROSITE" id="PS00710">
    <property type="entry name" value="PGM_PMM"/>
    <property type="match status" value="1"/>
</dbReference>
<dbReference type="SUPFAM" id="SSF55957">
    <property type="entry name" value="Phosphoglucomutase, C-terminal domain"/>
    <property type="match status" value="1"/>
</dbReference>
<keyword evidence="6" id="KW-0413">Isomerase</keyword>
<dbReference type="PRINTS" id="PR00509">
    <property type="entry name" value="PGMPMM"/>
</dbReference>
<dbReference type="Pfam" id="PF02878">
    <property type="entry name" value="PGM_PMM_I"/>
    <property type="match status" value="1"/>
</dbReference>
<keyword evidence="12" id="KW-1185">Reference proteome</keyword>
<dbReference type="InterPro" id="IPR016066">
    <property type="entry name" value="A-D-PHexomutase_CS"/>
</dbReference>
<keyword evidence="3" id="KW-0597">Phosphoprotein</keyword>
<sequence>MGFIKKYEEWLNSSFIDDIDKKELESIKDNKKEIEERFYTDLAFGTGGMRGIRGIGTNRMNKYMIRKATQGLANYMLSVNEKEAKEKGVVIAYDCRIGSVEYSLNAALVLAANGIKSYLFESLRSTPELSFAVRELGTQAGIVVTASHNPVEYNGYKVYWNDGAQIVEPHASGVVEAVKNVKDFGEIKLISEKEAKEKGLLVIVGKELDDKYIETIKKEVINMDIPGKEEFKIVYSPLHGTGRRPVQRILDEVGFKNVYTVKEQEEPDGTFPTVGYANPEDPAVFKLGIKLAEEKGAEIVMANDPDADRIGIAVKDENGKWIYPNGNQVGLLLVEYILANRKNIPTNGKIITTVVSTPMVDVVAKAHNIEVMKTLTGFKFIGEKIRQFETKELDGEYIFGFEESYGYLIGTHARDKDAVVTTMIIAEMAAFYAAKGSSIAKELKKLYEKFGWYKEGIKAITMSGKEGAEKITSIMTKLRENTPTEINGKKVVILRDFDKQIEINKKEKTEKALELPKSNVLQLVLEDNTYITARPSGTEPKIKYYFGVNAASEEEVNKKMEKVMNSFLELLD</sequence>
<dbReference type="Gene3D" id="3.30.310.50">
    <property type="entry name" value="Alpha-D-phosphohexomutase, C-terminal domain"/>
    <property type="match status" value="1"/>
</dbReference>
<dbReference type="PANTHER" id="PTHR45745:SF1">
    <property type="entry name" value="PHOSPHOGLUCOMUTASE 2B-RELATED"/>
    <property type="match status" value="1"/>
</dbReference>
<comment type="cofactor">
    <cofactor evidence="1">
        <name>Mg(2+)</name>
        <dbReference type="ChEBI" id="CHEBI:18420"/>
    </cofactor>
</comment>
<dbReference type="Pfam" id="PF02879">
    <property type="entry name" value="PGM_PMM_II"/>
    <property type="match status" value="1"/>
</dbReference>
<evidence type="ECO:0000256" key="4">
    <source>
        <dbReference type="ARBA" id="ARBA00022723"/>
    </source>
</evidence>
<comment type="similarity">
    <text evidence="2 7">Belongs to the phosphohexose mutase family.</text>
</comment>
<dbReference type="GO" id="GO:0008973">
    <property type="term" value="F:phosphopentomutase activity"/>
    <property type="evidence" value="ECO:0007669"/>
    <property type="project" value="TreeGrafter"/>
</dbReference>
<comment type="caution">
    <text evidence="11">The sequence shown here is derived from an EMBL/GenBank/DDBJ whole genome shotgun (WGS) entry which is preliminary data.</text>
</comment>
<keyword evidence="5 7" id="KW-0460">Magnesium</keyword>
<dbReference type="GO" id="GO:0000287">
    <property type="term" value="F:magnesium ion binding"/>
    <property type="evidence" value="ECO:0007669"/>
    <property type="project" value="InterPro"/>
</dbReference>
<protein>
    <submittedName>
        <fullName evidence="11">Phosphoglucomutase</fullName>
    </submittedName>
</protein>
<evidence type="ECO:0000256" key="5">
    <source>
        <dbReference type="ARBA" id="ARBA00022842"/>
    </source>
</evidence>
<feature type="domain" description="Alpha-D-phosphohexomutase alpha/beta/alpha" evidence="8">
    <location>
        <begin position="43"/>
        <end position="181"/>
    </location>
</feature>
<feature type="domain" description="Alpha-D-phosphohexomutase alpha/beta/alpha" evidence="10">
    <location>
        <begin position="325"/>
        <end position="449"/>
    </location>
</feature>
<dbReference type="AlphaFoldDB" id="A0AA46DYQ7"/>
<organism evidence="11 12">
    <name type="scientific">Hypnocyclicus thermotrophus</name>
    <dbReference type="NCBI Taxonomy" id="1627895"/>
    <lineage>
        <taxon>Bacteria</taxon>
        <taxon>Fusobacteriati</taxon>
        <taxon>Fusobacteriota</taxon>
        <taxon>Fusobacteriia</taxon>
        <taxon>Fusobacteriales</taxon>
        <taxon>Fusobacteriaceae</taxon>
        <taxon>Hypnocyclicus</taxon>
    </lineage>
</organism>
<dbReference type="InterPro" id="IPR005846">
    <property type="entry name" value="A-D-PHexomutase_a/b/a-III"/>
</dbReference>
<dbReference type="InterPro" id="IPR005844">
    <property type="entry name" value="A-D-PHexomutase_a/b/a-I"/>
</dbReference>
<feature type="domain" description="Alpha-D-phosphohexomutase alpha/beta/alpha" evidence="9">
    <location>
        <begin position="210"/>
        <end position="319"/>
    </location>
</feature>
<evidence type="ECO:0000256" key="3">
    <source>
        <dbReference type="ARBA" id="ARBA00022553"/>
    </source>
</evidence>
<dbReference type="SUPFAM" id="SSF53738">
    <property type="entry name" value="Phosphoglucomutase, first 3 domains"/>
    <property type="match status" value="3"/>
</dbReference>
<evidence type="ECO:0000256" key="6">
    <source>
        <dbReference type="ARBA" id="ARBA00023235"/>
    </source>
</evidence>
<name>A0AA46DYQ7_9FUSO</name>
<gene>
    <name evidence="11" type="ORF">EV215_1127</name>
</gene>
<evidence type="ECO:0000256" key="7">
    <source>
        <dbReference type="RuleBase" id="RU004326"/>
    </source>
</evidence>
<dbReference type="InterPro" id="IPR005845">
    <property type="entry name" value="A-D-PHexomutase_a/b/a-II"/>
</dbReference>
<dbReference type="GO" id="GO:0005975">
    <property type="term" value="P:carbohydrate metabolic process"/>
    <property type="evidence" value="ECO:0007669"/>
    <property type="project" value="InterPro"/>
</dbReference>
<accession>A0AA46DYQ7</accession>
<evidence type="ECO:0000259" key="10">
    <source>
        <dbReference type="Pfam" id="PF02880"/>
    </source>
</evidence>